<dbReference type="InterPro" id="IPR035377">
    <property type="entry name" value="Glycoprot_B_PH1"/>
</dbReference>
<sequence length="938" mass="105013">MSRRNERGCRSSSWYAMSTALAVTIWCLLVCTSEVVAAAGSAGTTPKAKTNTSPETASAETETATSGAATAKKEATPTQASRITGTTIVPFVNETENMVSVDIDKYPYRVCMSVSTDLVRFGKSIDCINHTPKTPVQEGIMVVYKENIVAYTFEVITYHKDAIFQRSYADTTTNYFLGTSVTKMAFPVWELDEVNRNNRCYSAASRILNGEVYVAYHEDSYRNYTMVLVEDDYRSKNSKRYVTTKSRYHKGAWTWRYTESCNMNCVVVVTKARSNTPYEFFVLSSGEVVEISPFYDGANSEPFEEDTRNFWIRKNYTMKTYFGELAAPKKVVPLMAFLEREDMTIGWEILPKQNVTCEWKKWQTVSRAIRTDTNTSYHFVSKSLTATFVSPKHQIDYNTTTEGRDYNTFKCVYDEFVAEVDRVFEEEYNETHVKDGKLEMYRTTGGLIVLWQALKPKSLKNLEDFAALNNISVSTASPPVTSATENGTTAASGAAARRKRSLNHIDDVVTDINYAQLQFTYDVLRDYINEALRNIMDAWCRDQKRTAEMLRELSKINPTNILSAIYERPITAKLAGDVIAMSECVKVDQSSVKVLKDMRIFQDGKVVNCYSRPLVVFQFVNSTKLESGQLGENNEIMLGTFRTENCDTNSRKIFVVGTVGYEYRDYRFRNVTSLEHIQLVDTLIGLDIEPLENTDFKVLELYSKGELRASNVFSLDEIMREYNSQKQHIRTLSAKVNDNTPSYLLGLDTFMQGLGVAGKGIGVAIGAVGGAVSSVVNAVTGFLTNPFGGFTTILLVIGVLAVVYLIFTRQRSAAARPVEYFFPYATQTAVQYAPPGGAHGGLESGPPGAPGLHRRVNAGGSDDSGKAWTSDKKGLERTYTEQDALLILRALKQLDDSQRTEKAQQKATRLPTGILDRLKGNDTSGYQRLPAEDSDFEY</sequence>
<evidence type="ECO:0000256" key="16">
    <source>
        <dbReference type="SAM" id="MobiDB-lite"/>
    </source>
</evidence>
<feature type="domain" description="Herpesvirus Glycoprotein B PH-like" evidence="19">
    <location>
        <begin position="147"/>
        <end position="357"/>
    </location>
</feature>
<keyword evidence="11" id="KW-1039">Host endosome</keyword>
<name>B3UXI7_MUHV1</name>
<evidence type="ECO:0000256" key="11">
    <source>
        <dbReference type="ARBA" id="ARBA00023046"/>
    </source>
</evidence>
<keyword evidence="12 17" id="KW-0472">Membrane</keyword>
<evidence type="ECO:0000256" key="14">
    <source>
        <dbReference type="ARBA" id="ARBA00023180"/>
    </source>
</evidence>
<keyword evidence="10 17" id="KW-1133">Transmembrane helix</keyword>
<dbReference type="GO" id="GO:0046718">
    <property type="term" value="P:symbiont entry into host cell"/>
    <property type="evidence" value="ECO:0007669"/>
    <property type="project" value="UniProtKB-KW"/>
</dbReference>
<evidence type="ECO:0000256" key="13">
    <source>
        <dbReference type="ARBA" id="ARBA00023157"/>
    </source>
</evidence>
<dbReference type="Pfam" id="PF17417">
    <property type="entry name" value="Glycoprot_B_PH2"/>
    <property type="match status" value="1"/>
</dbReference>
<organism evidence="21 22">
    <name type="scientific">Muromegalovirus WP15B</name>
    <dbReference type="NCBI Taxonomy" id="524651"/>
    <lineage>
        <taxon>Viruses</taxon>
        <taxon>Duplodnaviria</taxon>
        <taxon>Heunggongvirae</taxon>
        <taxon>Peploviricota</taxon>
        <taxon>Herviviricetes</taxon>
        <taxon>Herpesvirales</taxon>
        <taxon>Orthoherpesviridae</taxon>
        <taxon>Betaherpesvirinae</taxon>
        <taxon>Muromegalovirus</taxon>
        <taxon>Muromegalovirus muridbeta1</taxon>
        <taxon>Murid herpesvirus 1</taxon>
    </lineage>
</organism>
<dbReference type="EMBL" id="EU579860">
    <property type="protein sequence ID" value="ACE95405.1"/>
    <property type="molecule type" value="Genomic_DNA"/>
</dbReference>
<dbReference type="GO" id="GO:0019062">
    <property type="term" value="P:virion attachment to host cell"/>
    <property type="evidence" value="ECO:0007669"/>
    <property type="project" value="UniProtKB-KW"/>
</dbReference>
<accession>B3UXI7</accession>
<feature type="transmembrane region" description="Helical" evidence="17">
    <location>
        <begin position="787"/>
        <end position="807"/>
    </location>
</feature>
<keyword evidence="8" id="KW-1043">Host membrane</keyword>
<dbReference type="InterPro" id="IPR055341">
    <property type="entry name" value="Glycoprotein_B_ecto_C"/>
</dbReference>
<dbReference type="Pfam" id="PF17416">
    <property type="entry name" value="Glycoprot_B_PH1"/>
    <property type="match status" value="1"/>
</dbReference>
<evidence type="ECO:0000313" key="21">
    <source>
        <dbReference type="EMBL" id="ACE95405.1"/>
    </source>
</evidence>
<keyword evidence="7" id="KW-0946">Virion</keyword>
<dbReference type="InterPro" id="IPR000234">
    <property type="entry name" value="Herpes_Glycoprot_B"/>
</dbReference>
<evidence type="ECO:0000256" key="1">
    <source>
        <dbReference type="ARBA" id="ARBA00022511"/>
    </source>
</evidence>
<evidence type="ECO:0000256" key="7">
    <source>
        <dbReference type="ARBA" id="ARBA00022844"/>
    </source>
</evidence>
<evidence type="ECO:0000256" key="2">
    <source>
        <dbReference type="ARBA" id="ARBA00022581"/>
    </source>
</evidence>
<evidence type="ECO:0000256" key="10">
    <source>
        <dbReference type="ARBA" id="ARBA00022989"/>
    </source>
</evidence>
<evidence type="ECO:0000256" key="15">
    <source>
        <dbReference type="ARBA" id="ARBA00023296"/>
    </source>
</evidence>
<keyword evidence="6" id="KW-1040">Host Golgi apparatus</keyword>
<dbReference type="InterPro" id="IPR035381">
    <property type="entry name" value="Glycoprot_B_PH2"/>
</dbReference>
<feature type="compositionally biased region" description="Polar residues" evidence="16">
    <location>
        <begin position="42"/>
        <end position="51"/>
    </location>
</feature>
<evidence type="ECO:0000259" key="18">
    <source>
        <dbReference type="Pfam" id="PF00606"/>
    </source>
</evidence>
<evidence type="ECO:0000256" key="8">
    <source>
        <dbReference type="ARBA" id="ARBA00022870"/>
    </source>
</evidence>
<evidence type="ECO:0000256" key="12">
    <source>
        <dbReference type="ARBA" id="ARBA00023136"/>
    </source>
</evidence>
<gene>
    <name evidence="21" type="primary">M55</name>
</gene>
<keyword evidence="13" id="KW-1015">Disulfide bond</keyword>
<evidence type="ECO:0000259" key="19">
    <source>
        <dbReference type="Pfam" id="PF17416"/>
    </source>
</evidence>
<keyword evidence="14" id="KW-0325">Glycoprotein</keyword>
<evidence type="ECO:0000256" key="5">
    <source>
        <dbReference type="ARBA" id="ARBA00022804"/>
    </source>
</evidence>
<evidence type="ECO:0000256" key="3">
    <source>
        <dbReference type="ARBA" id="ARBA00022692"/>
    </source>
</evidence>
<dbReference type="Gene3D" id="2.30.30.1230">
    <property type="match status" value="1"/>
</dbReference>
<proteinExistence type="inferred from homology"/>
<dbReference type="InterPro" id="IPR038631">
    <property type="entry name" value="Glycoprot_B_PH2_sf"/>
</dbReference>
<feature type="region of interest" description="Disordered" evidence="16">
    <location>
        <begin position="897"/>
        <end position="938"/>
    </location>
</feature>
<feature type="domain" description="Herpesvirus glycoprotein B ectodomain C-terminal" evidence="18">
    <location>
        <begin position="511"/>
        <end position="733"/>
    </location>
</feature>
<protein>
    <submittedName>
        <fullName evidence="21">GB</fullName>
    </submittedName>
</protein>
<keyword evidence="2" id="KW-0945">Host-virus interaction</keyword>
<dbReference type="Gene3D" id="6.10.250.3280">
    <property type="match status" value="1"/>
</dbReference>
<dbReference type="GO" id="GO:0019031">
    <property type="term" value="C:viral envelope"/>
    <property type="evidence" value="ECO:0007669"/>
    <property type="project" value="UniProtKB-KW"/>
</dbReference>
<dbReference type="HAMAP" id="MF_04032">
    <property type="entry name" value="HSV_GB"/>
    <property type="match status" value="1"/>
</dbReference>
<dbReference type="Gene3D" id="2.30.29.100">
    <property type="match status" value="2"/>
</dbReference>
<keyword evidence="1" id="KW-1032">Host cell membrane</keyword>
<feature type="compositionally biased region" description="Basic and acidic residues" evidence="16">
    <location>
        <begin position="863"/>
        <end position="873"/>
    </location>
</feature>
<dbReference type="Proteomes" id="UP000099076">
    <property type="component" value="Segment"/>
</dbReference>
<feature type="region of interest" description="Disordered" evidence="16">
    <location>
        <begin position="42"/>
        <end position="79"/>
    </location>
</feature>
<evidence type="ECO:0000256" key="17">
    <source>
        <dbReference type="SAM" id="Phobius"/>
    </source>
</evidence>
<evidence type="ECO:0000259" key="20">
    <source>
        <dbReference type="Pfam" id="PF17417"/>
    </source>
</evidence>
<keyword evidence="15" id="KW-1160">Virus entry into host cell</keyword>
<feature type="region of interest" description="Disordered" evidence="16">
    <location>
        <begin position="835"/>
        <end position="873"/>
    </location>
</feature>
<evidence type="ECO:0000256" key="9">
    <source>
        <dbReference type="ARBA" id="ARBA00022879"/>
    </source>
</evidence>
<keyword evidence="3 17" id="KW-0812">Transmembrane</keyword>
<evidence type="ECO:0000256" key="6">
    <source>
        <dbReference type="ARBA" id="ARBA00022812"/>
    </source>
</evidence>
<keyword evidence="5" id="KW-1161">Viral attachment to host cell</keyword>
<feature type="domain" description="Herpesvirus Glycoprotein B PH-like" evidence="20">
    <location>
        <begin position="359"/>
        <end position="461"/>
    </location>
</feature>
<dbReference type="Pfam" id="PF00606">
    <property type="entry name" value="Glycoprotein_B"/>
    <property type="match status" value="1"/>
</dbReference>
<dbReference type="Gene3D" id="1.20.5.1890">
    <property type="match status" value="1"/>
</dbReference>
<keyword evidence="4" id="KW-0732">Signal</keyword>
<evidence type="ECO:0000313" key="22">
    <source>
        <dbReference type="Proteomes" id="UP000099076"/>
    </source>
</evidence>
<keyword evidence="9" id="KW-0261">Viral envelope protein</keyword>
<evidence type="ECO:0000256" key="4">
    <source>
        <dbReference type="ARBA" id="ARBA00022729"/>
    </source>
</evidence>
<reference evidence="21 22" key="1">
    <citation type="journal article" date="2008" name="J. Virol.">
        <title>Laboratory strains of murine cytomegalovirus are genetically similar to but phenotypically distinct from wild strains of virus.</title>
        <authorList>
            <person name="Smith L.M."/>
            <person name="McWhorter A.R."/>
            <person name="Masters L.L."/>
            <person name="Shellam G.R."/>
            <person name="Redwood A.J."/>
        </authorList>
    </citation>
    <scope>NUCLEOTIDE SEQUENCE [LARGE SCALE GENOMIC DNA]</scope>
    <source>
        <strain evidence="21">WP15B</strain>
    </source>
</reference>
<dbReference type="SUPFAM" id="SSF161008">
    <property type="entry name" value="Viral glycoprotein ectodomain-like"/>
    <property type="match status" value="1"/>
</dbReference>
<feature type="compositionally biased region" description="Low complexity" evidence="16">
    <location>
        <begin position="52"/>
        <end position="70"/>
    </location>
</feature>